<reference evidence="1 2" key="1">
    <citation type="submission" date="2017-04" db="EMBL/GenBank/DDBJ databases">
        <title>Complete genome sequence of Burkholderia cenocepacia PC184 Midwest clone.</title>
        <authorList>
            <person name="Mulks M.H."/>
            <person name="Cooper V.S."/>
        </authorList>
    </citation>
    <scope>NUCLEOTIDE SEQUENCE [LARGE SCALE GENOMIC DNA]</scope>
    <source>
        <strain evidence="1 2">PC184 Mulks</strain>
    </source>
</reference>
<dbReference type="InterPro" id="IPR036736">
    <property type="entry name" value="ACP-like_sf"/>
</dbReference>
<dbReference type="EMBL" id="CP021067">
    <property type="protein sequence ID" value="AWG29644.1"/>
    <property type="molecule type" value="Genomic_DNA"/>
</dbReference>
<sequence length="85" mass="9249">MSNRNDITDIEAWLVEACGALGLRVENADSDFFAAGGTSITAVKLLSRVEERFGEDALTPEALFEHSRLSDIASHIAQHSETRTS</sequence>
<dbReference type="Pfam" id="PF00550">
    <property type="entry name" value="PP-binding"/>
    <property type="match status" value="1"/>
</dbReference>
<evidence type="ECO:0000313" key="1">
    <source>
        <dbReference type="EMBL" id="AWG29644.1"/>
    </source>
</evidence>
<dbReference type="RefSeq" id="WP_023475379.1">
    <property type="nucleotide sequence ID" value="NZ_CADEUB010000001.1"/>
</dbReference>
<organism evidence="1 2">
    <name type="scientific">Burkholderia cenocepacia</name>
    <dbReference type="NCBI Taxonomy" id="95486"/>
    <lineage>
        <taxon>Bacteria</taxon>
        <taxon>Pseudomonadati</taxon>
        <taxon>Pseudomonadota</taxon>
        <taxon>Betaproteobacteria</taxon>
        <taxon>Burkholderiales</taxon>
        <taxon>Burkholderiaceae</taxon>
        <taxon>Burkholderia</taxon>
        <taxon>Burkholderia cepacia complex</taxon>
    </lineage>
</organism>
<name>A0A3N9F5Z4_9BURK</name>
<accession>A0A3N9F5Z4</accession>
<dbReference type="AlphaFoldDB" id="A0A3N9F5Z4"/>
<dbReference type="Gene3D" id="1.10.1200.10">
    <property type="entry name" value="ACP-like"/>
    <property type="match status" value="1"/>
</dbReference>
<dbReference type="SMART" id="SM00823">
    <property type="entry name" value="PKS_PP"/>
    <property type="match status" value="1"/>
</dbReference>
<dbReference type="GeneID" id="99784873"/>
<dbReference type="GO" id="GO:0031177">
    <property type="term" value="F:phosphopantetheine binding"/>
    <property type="evidence" value="ECO:0007669"/>
    <property type="project" value="InterPro"/>
</dbReference>
<dbReference type="SUPFAM" id="SSF47336">
    <property type="entry name" value="ACP-like"/>
    <property type="match status" value="1"/>
</dbReference>
<dbReference type="InterPro" id="IPR009081">
    <property type="entry name" value="PP-bd_ACP"/>
</dbReference>
<gene>
    <name evidence="1" type="ORF">B9Z07_12820</name>
</gene>
<evidence type="ECO:0000313" key="2">
    <source>
        <dbReference type="Proteomes" id="UP000244809"/>
    </source>
</evidence>
<proteinExistence type="predicted"/>
<dbReference type="Proteomes" id="UP000244809">
    <property type="component" value="Chromosome 1"/>
</dbReference>
<protein>
    <submittedName>
        <fullName evidence="1">Uncharacterized protein</fullName>
    </submittedName>
</protein>
<dbReference type="PROSITE" id="PS50075">
    <property type="entry name" value="CARRIER"/>
    <property type="match status" value="1"/>
</dbReference>
<dbReference type="InterPro" id="IPR020806">
    <property type="entry name" value="PKS_PP-bd"/>
</dbReference>